<protein>
    <recommendedName>
        <fullName evidence="7 9">Uroporphyrinogen-III synthase</fullName>
        <ecNumber evidence="3 9">4.2.1.75</ecNumber>
    </recommendedName>
</protein>
<dbReference type="InterPro" id="IPR003754">
    <property type="entry name" value="4pyrrol_synth_uPrphyn_synth"/>
</dbReference>
<dbReference type="PANTHER" id="PTHR38042">
    <property type="entry name" value="UROPORPHYRINOGEN-III SYNTHASE, CHLOROPLASTIC"/>
    <property type="match status" value="1"/>
</dbReference>
<dbReference type="RefSeq" id="WP_094059057.1">
    <property type="nucleotide sequence ID" value="NZ_CP022530.1"/>
</dbReference>
<dbReference type="GO" id="GO:0004852">
    <property type="term" value="F:uroporphyrinogen-III synthase activity"/>
    <property type="evidence" value="ECO:0007669"/>
    <property type="project" value="UniProtKB-UniRule"/>
</dbReference>
<evidence type="ECO:0000256" key="8">
    <source>
        <dbReference type="ARBA" id="ARBA00048617"/>
    </source>
</evidence>
<dbReference type="GO" id="GO:0006782">
    <property type="term" value="P:protoporphyrinogen IX biosynthetic process"/>
    <property type="evidence" value="ECO:0007669"/>
    <property type="project" value="UniProtKB-UniRule"/>
</dbReference>
<dbReference type="InterPro" id="IPR036108">
    <property type="entry name" value="4pyrrol_syn_uPrphyn_synt_sf"/>
</dbReference>
<dbReference type="EMBL" id="CP022530">
    <property type="protein sequence ID" value="ASP37848.1"/>
    <property type="molecule type" value="Genomic_DNA"/>
</dbReference>
<reference evidence="11 12" key="1">
    <citation type="submission" date="2017-07" db="EMBL/GenBank/DDBJ databases">
        <title>Annotated genome sequence of Bacterioplanes sanyensis isolated from Red Sea.</title>
        <authorList>
            <person name="Rehman Z.U."/>
        </authorList>
    </citation>
    <scope>NUCLEOTIDE SEQUENCE [LARGE SCALE GENOMIC DNA]</scope>
    <source>
        <strain evidence="11 12">NV9</strain>
    </source>
</reference>
<dbReference type="OrthoDB" id="9787650at2"/>
<dbReference type="Pfam" id="PF02602">
    <property type="entry name" value="HEM4"/>
    <property type="match status" value="1"/>
</dbReference>
<proteinExistence type="inferred from homology"/>
<comment type="function">
    <text evidence="6 9">Catalyzes cyclization of the linear tetrapyrrole, hydroxymethylbilane, to the macrocyclic uroporphyrinogen III.</text>
</comment>
<evidence type="ECO:0000256" key="4">
    <source>
        <dbReference type="ARBA" id="ARBA00023239"/>
    </source>
</evidence>
<dbReference type="EC" id="4.2.1.75" evidence="3 9"/>
<dbReference type="SUPFAM" id="SSF69618">
    <property type="entry name" value="HemD-like"/>
    <property type="match status" value="1"/>
</dbReference>
<feature type="domain" description="Tetrapyrrole biosynthesis uroporphyrinogen III synthase" evidence="10">
    <location>
        <begin position="14"/>
        <end position="234"/>
    </location>
</feature>
<evidence type="ECO:0000256" key="5">
    <source>
        <dbReference type="ARBA" id="ARBA00023244"/>
    </source>
</evidence>
<evidence type="ECO:0000256" key="9">
    <source>
        <dbReference type="RuleBase" id="RU366031"/>
    </source>
</evidence>
<gene>
    <name evidence="11" type="ORF">CHH28_03790</name>
</gene>
<evidence type="ECO:0000313" key="12">
    <source>
        <dbReference type="Proteomes" id="UP000202440"/>
    </source>
</evidence>
<evidence type="ECO:0000313" key="11">
    <source>
        <dbReference type="EMBL" id="ASP37848.1"/>
    </source>
</evidence>
<dbReference type="AlphaFoldDB" id="A0A222FFR2"/>
<evidence type="ECO:0000256" key="2">
    <source>
        <dbReference type="ARBA" id="ARBA00008133"/>
    </source>
</evidence>
<dbReference type="InterPro" id="IPR039793">
    <property type="entry name" value="UROS/Hem4"/>
</dbReference>
<dbReference type="Gene3D" id="3.40.50.10090">
    <property type="match status" value="2"/>
</dbReference>
<dbReference type="UniPathway" id="UPA00251">
    <property type="reaction ID" value="UER00320"/>
</dbReference>
<evidence type="ECO:0000256" key="3">
    <source>
        <dbReference type="ARBA" id="ARBA00013109"/>
    </source>
</evidence>
<evidence type="ECO:0000256" key="7">
    <source>
        <dbReference type="ARBA" id="ARBA00040167"/>
    </source>
</evidence>
<keyword evidence="4 9" id="KW-0456">Lyase</keyword>
<comment type="pathway">
    <text evidence="1 9">Porphyrin-containing compound metabolism; protoporphyrin-IX biosynthesis; coproporphyrinogen-III from 5-aminolevulinate: step 3/4.</text>
</comment>
<evidence type="ECO:0000256" key="6">
    <source>
        <dbReference type="ARBA" id="ARBA00037589"/>
    </source>
</evidence>
<comment type="similarity">
    <text evidence="2 9">Belongs to the uroporphyrinogen-III synthase family.</text>
</comment>
<organism evidence="11 12">
    <name type="scientific">Bacterioplanes sanyensis</name>
    <dbReference type="NCBI Taxonomy" id="1249553"/>
    <lineage>
        <taxon>Bacteria</taxon>
        <taxon>Pseudomonadati</taxon>
        <taxon>Pseudomonadota</taxon>
        <taxon>Gammaproteobacteria</taxon>
        <taxon>Oceanospirillales</taxon>
        <taxon>Oceanospirillaceae</taxon>
        <taxon>Bacterioplanes</taxon>
    </lineage>
</organism>
<dbReference type="KEGG" id="bsan:CHH28_03790"/>
<keyword evidence="5 9" id="KW-0627">Porphyrin biosynthesis</keyword>
<dbReference type="GO" id="GO:0006780">
    <property type="term" value="P:uroporphyrinogen III biosynthetic process"/>
    <property type="evidence" value="ECO:0007669"/>
    <property type="project" value="UniProtKB-UniRule"/>
</dbReference>
<name>A0A222FFR2_9GAMM</name>
<sequence>MQVVVTRPAGQQQALMEALSQLGVTPLHRPLMRIEALASNATLRQSMIDLDHYQAVIAISRNAAEHGLRWMDEFWPQPPVGIDWYAVGPTTAEVLQQAGLRVRMPMQQFDSEGLLALASLSAKRVTGTKVLIWRGVGGRETLASVLRQRGAQVDYAELYQRLAVTDQDWPQVLASRPLLLLSSSQALDIVSAQVPDLAQRIAALVVPSERAATQARAQGITTIQAASARDEDMLASVGQWLHND</sequence>
<keyword evidence="12" id="KW-1185">Reference proteome</keyword>
<comment type="catalytic activity">
    <reaction evidence="8 9">
        <text>hydroxymethylbilane = uroporphyrinogen III + H2O</text>
        <dbReference type="Rhea" id="RHEA:18965"/>
        <dbReference type="ChEBI" id="CHEBI:15377"/>
        <dbReference type="ChEBI" id="CHEBI:57308"/>
        <dbReference type="ChEBI" id="CHEBI:57845"/>
        <dbReference type="EC" id="4.2.1.75"/>
    </reaction>
</comment>
<dbReference type="PANTHER" id="PTHR38042:SF1">
    <property type="entry name" value="UROPORPHYRINOGEN-III SYNTHASE, CHLOROPLASTIC"/>
    <property type="match status" value="1"/>
</dbReference>
<dbReference type="CDD" id="cd06578">
    <property type="entry name" value="HemD"/>
    <property type="match status" value="1"/>
</dbReference>
<evidence type="ECO:0000256" key="1">
    <source>
        <dbReference type="ARBA" id="ARBA00004772"/>
    </source>
</evidence>
<evidence type="ECO:0000259" key="10">
    <source>
        <dbReference type="Pfam" id="PF02602"/>
    </source>
</evidence>
<dbReference type="Proteomes" id="UP000202440">
    <property type="component" value="Chromosome"/>
</dbReference>
<accession>A0A222FFR2</accession>